<sequence length="105" mass="11670">MSDHNKLTTVLINDVALAASSYELTKQSSADGKERQLLSIDFVITGGQQYHDVTSTLYQPVVEVSVPEYEVHFQASVHSYFTSIPRLEKETDTVDVHLELIEAGS</sequence>
<keyword evidence="2" id="KW-1185">Reference proteome</keyword>
<reference evidence="1 2" key="1">
    <citation type="submission" date="2023-07" db="EMBL/GenBank/DDBJ databases">
        <title>Genomic Encyclopedia of Type Strains, Phase IV (KMG-IV): sequencing the most valuable type-strain genomes for metagenomic binning, comparative biology and taxonomic classification.</title>
        <authorList>
            <person name="Goeker M."/>
        </authorList>
    </citation>
    <scope>NUCLEOTIDE SEQUENCE [LARGE SCALE GENOMIC DNA]</scope>
    <source>
        <strain evidence="1 2">DSM 22170</strain>
    </source>
</reference>
<organism evidence="1 2">
    <name type="scientific">Paenibacillus hunanensis</name>
    <dbReference type="NCBI Taxonomy" id="539262"/>
    <lineage>
        <taxon>Bacteria</taxon>
        <taxon>Bacillati</taxon>
        <taxon>Bacillota</taxon>
        <taxon>Bacilli</taxon>
        <taxon>Bacillales</taxon>
        <taxon>Paenibacillaceae</taxon>
        <taxon>Paenibacillus</taxon>
    </lineage>
</organism>
<name>A0ABU1ITQ9_9BACL</name>
<protein>
    <recommendedName>
        <fullName evidence="3">DUF3219 domain-containing protein</fullName>
    </recommendedName>
</protein>
<dbReference type="Pfam" id="PF11514">
    <property type="entry name" value="DUF3219"/>
    <property type="match status" value="1"/>
</dbReference>
<gene>
    <name evidence="1" type="ORF">JOC58_000274</name>
</gene>
<dbReference type="SUPFAM" id="SSF159173">
    <property type="entry name" value="YkvR-like"/>
    <property type="match status" value="1"/>
</dbReference>
<comment type="caution">
    <text evidence="1">The sequence shown here is derived from an EMBL/GenBank/DDBJ whole genome shotgun (WGS) entry which is preliminary data.</text>
</comment>
<evidence type="ECO:0000313" key="2">
    <source>
        <dbReference type="Proteomes" id="UP001185028"/>
    </source>
</evidence>
<dbReference type="EMBL" id="JAVDQH010000001">
    <property type="protein sequence ID" value="MDR6242390.1"/>
    <property type="molecule type" value="Genomic_DNA"/>
</dbReference>
<dbReference type="InterPro" id="IPR023105">
    <property type="entry name" value="YkvR-like_sf"/>
</dbReference>
<dbReference type="Gene3D" id="2.40.30.80">
    <property type="entry name" value="YkvR-like"/>
    <property type="match status" value="1"/>
</dbReference>
<dbReference type="RefSeq" id="WP_188774850.1">
    <property type="nucleotide sequence ID" value="NZ_BMMB01000003.1"/>
</dbReference>
<evidence type="ECO:0000313" key="1">
    <source>
        <dbReference type="EMBL" id="MDR6242390.1"/>
    </source>
</evidence>
<proteinExistence type="predicted"/>
<evidence type="ECO:0008006" key="3">
    <source>
        <dbReference type="Google" id="ProtNLM"/>
    </source>
</evidence>
<accession>A0ABU1ITQ9</accession>
<dbReference type="InterPro" id="IPR021596">
    <property type="entry name" value="DUF3219"/>
</dbReference>
<dbReference type="Proteomes" id="UP001185028">
    <property type="component" value="Unassembled WGS sequence"/>
</dbReference>